<evidence type="ECO:0000313" key="3">
    <source>
        <dbReference type="EMBL" id="MBP2184305.1"/>
    </source>
</evidence>
<evidence type="ECO:0000313" key="4">
    <source>
        <dbReference type="Proteomes" id="UP000741013"/>
    </source>
</evidence>
<sequence length="210" mass="21720">MITSPPALPPQSRTSLSVLGAFGFLVALVLGLWYAGTSGTTGPDAVLYSVFDRAEGLARQWAIVIDFAGEPVGAVVVFLALGLACLLFRRPRTAILMVVSCGVTIALTTGLKPLTGRLIHGEFLSFPSGHTAFLVTVAAVTGLLVIDVRGLGPRAGAWVLAGLVVLAGLAMGWSQVVLRAHYPTDVLAGLGVALAVLPPTGRLIDRLTTP</sequence>
<feature type="transmembrane region" description="Helical" evidence="1">
    <location>
        <begin position="155"/>
        <end position="174"/>
    </location>
</feature>
<keyword evidence="1" id="KW-0472">Membrane</keyword>
<dbReference type="InterPro" id="IPR036938">
    <property type="entry name" value="PAP2/HPO_sf"/>
</dbReference>
<dbReference type="InterPro" id="IPR000326">
    <property type="entry name" value="PAP2/HPO"/>
</dbReference>
<organism evidence="3 4">
    <name type="scientific">Amycolatopsis magusensis</name>
    <dbReference type="NCBI Taxonomy" id="882444"/>
    <lineage>
        <taxon>Bacteria</taxon>
        <taxon>Bacillati</taxon>
        <taxon>Actinomycetota</taxon>
        <taxon>Actinomycetes</taxon>
        <taxon>Pseudonocardiales</taxon>
        <taxon>Pseudonocardiaceae</taxon>
        <taxon>Amycolatopsis</taxon>
    </lineage>
</organism>
<dbReference type="Pfam" id="PF01569">
    <property type="entry name" value="PAP2"/>
    <property type="match status" value="1"/>
</dbReference>
<keyword evidence="3" id="KW-0378">Hydrolase</keyword>
<dbReference type="SUPFAM" id="SSF48317">
    <property type="entry name" value="Acid phosphatase/Vanadium-dependent haloperoxidase"/>
    <property type="match status" value="1"/>
</dbReference>
<protein>
    <submittedName>
        <fullName evidence="3">Undecaprenyl-diphosphatase</fullName>
        <ecNumber evidence="3">3.6.1.27</ecNumber>
    </submittedName>
</protein>
<name>A0ABS4PY01_9PSEU</name>
<dbReference type="SMART" id="SM00014">
    <property type="entry name" value="acidPPc"/>
    <property type="match status" value="1"/>
</dbReference>
<accession>A0ABS4PY01</accession>
<dbReference type="Gene3D" id="1.20.144.10">
    <property type="entry name" value="Phosphatidic acid phosphatase type 2/haloperoxidase"/>
    <property type="match status" value="1"/>
</dbReference>
<feature type="transmembrane region" description="Helical" evidence="1">
    <location>
        <begin position="16"/>
        <end position="35"/>
    </location>
</feature>
<dbReference type="RefSeq" id="WP_209667337.1">
    <property type="nucleotide sequence ID" value="NZ_JAGGMS010000001.1"/>
</dbReference>
<keyword evidence="1" id="KW-0812">Transmembrane</keyword>
<evidence type="ECO:0000256" key="1">
    <source>
        <dbReference type="SAM" id="Phobius"/>
    </source>
</evidence>
<dbReference type="GO" id="GO:0050380">
    <property type="term" value="F:undecaprenyl-diphosphatase activity"/>
    <property type="evidence" value="ECO:0007669"/>
    <property type="project" value="UniProtKB-EC"/>
</dbReference>
<proteinExistence type="predicted"/>
<keyword evidence="4" id="KW-1185">Reference proteome</keyword>
<reference evidence="3 4" key="1">
    <citation type="submission" date="2021-03" db="EMBL/GenBank/DDBJ databases">
        <title>Sequencing the genomes of 1000 actinobacteria strains.</title>
        <authorList>
            <person name="Klenk H.-P."/>
        </authorList>
    </citation>
    <scope>NUCLEOTIDE SEQUENCE [LARGE SCALE GENOMIC DNA]</scope>
    <source>
        <strain evidence="3 4">DSM 45510</strain>
    </source>
</reference>
<dbReference type="EMBL" id="JAGGMS010000001">
    <property type="protein sequence ID" value="MBP2184305.1"/>
    <property type="molecule type" value="Genomic_DNA"/>
</dbReference>
<gene>
    <name evidence="3" type="ORF">JOM49_005831</name>
</gene>
<dbReference type="Proteomes" id="UP000741013">
    <property type="component" value="Unassembled WGS sequence"/>
</dbReference>
<feature type="transmembrane region" description="Helical" evidence="1">
    <location>
        <begin position="61"/>
        <end position="87"/>
    </location>
</feature>
<keyword evidence="1" id="KW-1133">Transmembrane helix</keyword>
<evidence type="ECO:0000259" key="2">
    <source>
        <dbReference type="SMART" id="SM00014"/>
    </source>
</evidence>
<feature type="domain" description="Phosphatidic acid phosphatase type 2/haloperoxidase" evidence="2">
    <location>
        <begin position="94"/>
        <end position="201"/>
    </location>
</feature>
<feature type="transmembrane region" description="Helical" evidence="1">
    <location>
        <begin position="131"/>
        <end position="148"/>
    </location>
</feature>
<dbReference type="EC" id="3.6.1.27" evidence="3"/>
<comment type="caution">
    <text evidence="3">The sequence shown here is derived from an EMBL/GenBank/DDBJ whole genome shotgun (WGS) entry which is preliminary data.</text>
</comment>
<feature type="transmembrane region" description="Helical" evidence="1">
    <location>
        <begin position="94"/>
        <end position="111"/>
    </location>
</feature>